<proteinExistence type="predicted"/>
<comment type="caution">
    <text evidence="2">The sequence shown here is derived from an EMBL/GenBank/DDBJ whole genome shotgun (WGS) entry which is preliminary data.</text>
</comment>
<dbReference type="PANTHER" id="PTHR43471:SF12">
    <property type="entry name" value="HYPOTHETICAL MEMBRANE PROTEIN, CONSERVED"/>
    <property type="match status" value="1"/>
</dbReference>
<feature type="transmembrane region" description="Helical" evidence="1">
    <location>
        <begin position="105"/>
        <end position="125"/>
    </location>
</feature>
<protein>
    <submittedName>
        <fullName evidence="2">ABC-2 family transporter protein</fullName>
    </submittedName>
</protein>
<evidence type="ECO:0000256" key="1">
    <source>
        <dbReference type="SAM" id="Phobius"/>
    </source>
</evidence>
<dbReference type="GO" id="GO:0005886">
    <property type="term" value="C:plasma membrane"/>
    <property type="evidence" value="ECO:0007669"/>
    <property type="project" value="UniProtKB-SubCell"/>
</dbReference>
<feature type="transmembrane region" description="Helical" evidence="1">
    <location>
        <begin position="368"/>
        <end position="388"/>
    </location>
</feature>
<organism evidence="2">
    <name type="scientific">mine drainage metagenome</name>
    <dbReference type="NCBI Taxonomy" id="410659"/>
    <lineage>
        <taxon>unclassified sequences</taxon>
        <taxon>metagenomes</taxon>
        <taxon>ecological metagenomes</taxon>
    </lineage>
</organism>
<feature type="transmembrane region" description="Helical" evidence="1">
    <location>
        <begin position="157"/>
        <end position="180"/>
    </location>
</feature>
<dbReference type="EMBL" id="MLJW01001674">
    <property type="protein sequence ID" value="OIQ77193.1"/>
    <property type="molecule type" value="Genomic_DNA"/>
</dbReference>
<gene>
    <name evidence="2" type="ORF">GALL_411160</name>
</gene>
<dbReference type="PANTHER" id="PTHR43471">
    <property type="entry name" value="ABC TRANSPORTER PERMEASE"/>
    <property type="match status" value="1"/>
</dbReference>
<keyword evidence="1" id="KW-0472">Membrane</keyword>
<keyword evidence="1" id="KW-0812">Transmembrane</keyword>
<accession>A0A1J5Q0E5</accession>
<evidence type="ECO:0000313" key="2">
    <source>
        <dbReference type="EMBL" id="OIQ77193.1"/>
    </source>
</evidence>
<dbReference type="AlphaFoldDB" id="A0A1J5Q0E5"/>
<feature type="transmembrane region" description="Helical" evidence="1">
    <location>
        <begin position="47"/>
        <end position="72"/>
    </location>
</feature>
<sequence length="405" mass="41556">MSAITGTVDATAARPPAPHRGSWALTWTGVRTVAVLELRQRVRSTRWIIALVVWFVVVGGITALATGSVSLVSGSSNGAVGSGAAATSPLVPTGPVAPAAPTGPVIFGFVVFFVLFLGLLVAPTLSATSINGDRNAGTLATLQVTLLSAAEIVIGKLVASWFAALAFLGASLPFIIWALAAGGVRVMALVVTVLVLALILAVVCAIGLGFSALAARTSGSAVLTYLTVAGLSAVTLILFGLTVPLVSTHAEVKVYGTQNWSSNEPPVCSWYTESRTVVHTERTWWLLALNPFVIVADAAPATTSEPSTTYSAGTTSSPGTASIDPLSAIRTGVRYARTGPATVVDECWATGPGYVSPVPSRPLDAAPVWPWGVGAYLVIGAGSVAVAVRRLRVPQKVLPRGTRVA</sequence>
<dbReference type="Pfam" id="PF12679">
    <property type="entry name" value="ABC2_membrane_2"/>
    <property type="match status" value="1"/>
</dbReference>
<feature type="transmembrane region" description="Helical" evidence="1">
    <location>
        <begin position="222"/>
        <end position="246"/>
    </location>
</feature>
<name>A0A1J5Q0E5_9ZZZZ</name>
<dbReference type="GO" id="GO:0140359">
    <property type="term" value="F:ABC-type transporter activity"/>
    <property type="evidence" value="ECO:0007669"/>
    <property type="project" value="InterPro"/>
</dbReference>
<keyword evidence="1" id="KW-1133">Transmembrane helix</keyword>
<feature type="transmembrane region" description="Helical" evidence="1">
    <location>
        <begin position="186"/>
        <end position="210"/>
    </location>
</feature>
<reference evidence="2" key="1">
    <citation type="submission" date="2016-10" db="EMBL/GenBank/DDBJ databases">
        <title>Sequence of Gallionella enrichment culture.</title>
        <authorList>
            <person name="Poehlein A."/>
            <person name="Muehling M."/>
            <person name="Daniel R."/>
        </authorList>
    </citation>
    <scope>NUCLEOTIDE SEQUENCE</scope>
</reference>